<evidence type="ECO:0000313" key="2">
    <source>
        <dbReference type="EMBL" id="EAZ91838.1"/>
    </source>
</evidence>
<protein>
    <submittedName>
        <fullName evidence="2">Uncharacterized protein</fullName>
    </submittedName>
</protein>
<name>A3IP36_9CHRO</name>
<evidence type="ECO:0000313" key="3">
    <source>
        <dbReference type="Proteomes" id="UP000003781"/>
    </source>
</evidence>
<gene>
    <name evidence="2" type="ORF">CY0110_07754</name>
</gene>
<dbReference type="EMBL" id="AAXW01000011">
    <property type="protein sequence ID" value="EAZ91838.1"/>
    <property type="molecule type" value="Genomic_DNA"/>
</dbReference>
<reference evidence="2 3" key="1">
    <citation type="submission" date="2007-03" db="EMBL/GenBank/DDBJ databases">
        <authorList>
            <person name="Stal L."/>
            <person name="Ferriera S."/>
            <person name="Johnson J."/>
            <person name="Kravitz S."/>
            <person name="Beeson K."/>
            <person name="Sutton G."/>
            <person name="Rogers Y.-H."/>
            <person name="Friedman R."/>
            <person name="Frazier M."/>
            <person name="Venter J.C."/>
        </authorList>
    </citation>
    <scope>NUCLEOTIDE SEQUENCE [LARGE SCALE GENOMIC DNA]</scope>
    <source>
        <strain evidence="2 3">CCY0110</strain>
    </source>
</reference>
<keyword evidence="3" id="KW-1185">Reference proteome</keyword>
<feature type="transmembrane region" description="Helical" evidence="1">
    <location>
        <begin position="34"/>
        <end position="51"/>
    </location>
</feature>
<organism evidence="2 3">
    <name type="scientific">Crocosphaera chwakensis CCY0110</name>
    <dbReference type="NCBI Taxonomy" id="391612"/>
    <lineage>
        <taxon>Bacteria</taxon>
        <taxon>Bacillati</taxon>
        <taxon>Cyanobacteriota</taxon>
        <taxon>Cyanophyceae</taxon>
        <taxon>Oscillatoriophycideae</taxon>
        <taxon>Chroococcales</taxon>
        <taxon>Aphanothecaceae</taxon>
        <taxon>Crocosphaera</taxon>
        <taxon>Crocosphaera chwakensis</taxon>
    </lineage>
</organism>
<keyword evidence="1" id="KW-0812">Transmembrane</keyword>
<feature type="transmembrane region" description="Helical" evidence="1">
    <location>
        <begin position="110"/>
        <end position="136"/>
    </location>
</feature>
<feature type="transmembrane region" description="Helical" evidence="1">
    <location>
        <begin position="71"/>
        <end position="90"/>
    </location>
</feature>
<comment type="caution">
    <text evidence="2">The sequence shown here is derived from an EMBL/GenBank/DDBJ whole genome shotgun (WGS) entry which is preliminary data.</text>
</comment>
<dbReference type="Proteomes" id="UP000003781">
    <property type="component" value="Unassembled WGS sequence"/>
</dbReference>
<evidence type="ECO:0000256" key="1">
    <source>
        <dbReference type="SAM" id="Phobius"/>
    </source>
</evidence>
<keyword evidence="1" id="KW-0472">Membrane</keyword>
<keyword evidence="1" id="KW-1133">Transmembrane helix</keyword>
<proteinExistence type="predicted"/>
<accession>A3IP36</accession>
<dbReference type="AlphaFoldDB" id="A3IP36"/>
<sequence length="137" mass="15737">MFLIWDIAFIRTADNFTGRNANFTIQQVVQARSYISYFIPFYGLLVGLLFTAETEKRVFFLELCSKAKIPVLLLFTPFCLASIVILLFPLRVSEDVEGVRLTPAIQTLMISNFFIEKCVVFIFSHCIIRLLVAWIVS</sequence>